<dbReference type="Proteomes" id="UP000023430">
    <property type="component" value="Unassembled WGS sequence"/>
</dbReference>
<sequence length="41" mass="4733">MQTIRSGARGLWLIWNLNWDRLLYAVTILVSLWIGAFIGTL</sequence>
<dbReference type="STRING" id="1449351.RISW2_08035"/>
<evidence type="ECO:0000313" key="2">
    <source>
        <dbReference type="EMBL" id="ETX30746.1"/>
    </source>
</evidence>
<name>X7FF94_9RHOB</name>
<dbReference type="AlphaFoldDB" id="X7FF94"/>
<evidence type="ECO:0000313" key="3">
    <source>
        <dbReference type="Proteomes" id="UP000023430"/>
    </source>
</evidence>
<protein>
    <submittedName>
        <fullName evidence="2">Uncharacterized protein</fullName>
    </submittedName>
</protein>
<evidence type="ECO:0000256" key="1">
    <source>
        <dbReference type="SAM" id="Phobius"/>
    </source>
</evidence>
<dbReference type="EMBL" id="JAME01000002">
    <property type="protein sequence ID" value="ETX30746.1"/>
    <property type="molecule type" value="Genomic_DNA"/>
</dbReference>
<keyword evidence="1" id="KW-0812">Transmembrane</keyword>
<dbReference type="RefSeq" id="WP_280113146.1">
    <property type="nucleotide sequence ID" value="NZ_JAME01000002.1"/>
</dbReference>
<feature type="transmembrane region" description="Helical" evidence="1">
    <location>
        <begin position="21"/>
        <end position="39"/>
    </location>
</feature>
<keyword evidence="3" id="KW-1185">Reference proteome</keyword>
<keyword evidence="1" id="KW-1133">Transmembrane helix</keyword>
<proteinExistence type="predicted"/>
<reference evidence="2 3" key="1">
    <citation type="submission" date="2014-01" db="EMBL/GenBank/DDBJ databases">
        <title>Roseivivax isoporae LMG 25204 Genome Sequencing.</title>
        <authorList>
            <person name="Lai Q."/>
            <person name="Li G."/>
            <person name="Shao Z."/>
        </authorList>
    </citation>
    <scope>NUCLEOTIDE SEQUENCE [LARGE SCALE GENOMIC DNA]</scope>
    <source>
        <strain evidence="2 3">LMG 25204</strain>
    </source>
</reference>
<gene>
    <name evidence="2" type="ORF">RISW2_08035</name>
</gene>
<accession>X7FF94</accession>
<keyword evidence="1" id="KW-0472">Membrane</keyword>
<organism evidence="2 3">
    <name type="scientific">Roseivivax isoporae LMG 25204</name>
    <dbReference type="NCBI Taxonomy" id="1449351"/>
    <lineage>
        <taxon>Bacteria</taxon>
        <taxon>Pseudomonadati</taxon>
        <taxon>Pseudomonadota</taxon>
        <taxon>Alphaproteobacteria</taxon>
        <taxon>Rhodobacterales</taxon>
        <taxon>Roseobacteraceae</taxon>
        <taxon>Roseivivax</taxon>
    </lineage>
</organism>
<comment type="caution">
    <text evidence="2">The sequence shown here is derived from an EMBL/GenBank/DDBJ whole genome shotgun (WGS) entry which is preliminary data.</text>
</comment>